<evidence type="ECO:0000259" key="5">
    <source>
        <dbReference type="Pfam" id="PF04542"/>
    </source>
</evidence>
<proteinExistence type="predicted"/>
<protein>
    <submittedName>
        <fullName evidence="7">Sigma-70 family RNA polymerase sigma factor</fullName>
    </submittedName>
</protein>
<sequence length="152" mass="16973">MAPVLRGLIRARAGGMDDGWCEDVVQETLMAIHLKRATWDSDQPLRPWVYAIARHKLVDAFRRRGRAVHLPVEDFAETLEAAPEPDGIERRDAATLIDRLPARDAALLRCLALEERGQAECGARLGLSPGALRVALHRALQRLARLRQEDGQ</sequence>
<dbReference type="Pfam" id="PF04542">
    <property type="entry name" value="Sigma70_r2"/>
    <property type="match status" value="1"/>
</dbReference>
<accession>A0ABS6AJL5</accession>
<dbReference type="InterPro" id="IPR013249">
    <property type="entry name" value="RNA_pol_sigma70_r4_t2"/>
</dbReference>
<reference evidence="7" key="1">
    <citation type="submission" date="2021-06" db="EMBL/GenBank/DDBJ databases">
        <title>Paracoccus bacterium XHP0099 sp. nov., isolated from the surface waters of the Yellow Sea.</title>
        <authorList>
            <person name="Xue H."/>
            <person name="Zhang D."/>
        </authorList>
    </citation>
    <scope>NUCLEOTIDE SEQUENCE</scope>
    <source>
        <strain evidence="7">XHP0099</strain>
    </source>
</reference>
<evidence type="ECO:0000259" key="6">
    <source>
        <dbReference type="Pfam" id="PF08281"/>
    </source>
</evidence>
<dbReference type="PANTHER" id="PTHR43133:SF58">
    <property type="entry name" value="ECF RNA POLYMERASE SIGMA FACTOR SIGD"/>
    <property type="match status" value="1"/>
</dbReference>
<evidence type="ECO:0000313" key="8">
    <source>
        <dbReference type="Proteomes" id="UP001166191"/>
    </source>
</evidence>
<evidence type="ECO:0000256" key="3">
    <source>
        <dbReference type="ARBA" id="ARBA00023125"/>
    </source>
</evidence>
<gene>
    <name evidence="7" type="ORF">KNW02_11740</name>
</gene>
<dbReference type="NCBIfam" id="TIGR02937">
    <property type="entry name" value="sigma70-ECF"/>
    <property type="match status" value="1"/>
</dbReference>
<evidence type="ECO:0000313" key="7">
    <source>
        <dbReference type="EMBL" id="MBU3030785.1"/>
    </source>
</evidence>
<feature type="domain" description="RNA polymerase sigma factor 70 region 4 type 2" evidence="6">
    <location>
        <begin position="93"/>
        <end position="143"/>
    </location>
</feature>
<dbReference type="InterPro" id="IPR039425">
    <property type="entry name" value="RNA_pol_sigma-70-like"/>
</dbReference>
<dbReference type="InterPro" id="IPR014284">
    <property type="entry name" value="RNA_pol_sigma-70_dom"/>
</dbReference>
<keyword evidence="3" id="KW-0238">DNA-binding</keyword>
<dbReference type="Proteomes" id="UP001166191">
    <property type="component" value="Unassembled WGS sequence"/>
</dbReference>
<evidence type="ECO:0000256" key="1">
    <source>
        <dbReference type="ARBA" id="ARBA00023015"/>
    </source>
</evidence>
<organism evidence="7 8">
    <name type="scientific">Paracoccus marinaquae</name>
    <dbReference type="NCBI Taxonomy" id="2841926"/>
    <lineage>
        <taxon>Bacteria</taxon>
        <taxon>Pseudomonadati</taxon>
        <taxon>Pseudomonadota</taxon>
        <taxon>Alphaproteobacteria</taxon>
        <taxon>Rhodobacterales</taxon>
        <taxon>Paracoccaceae</taxon>
        <taxon>Paracoccus</taxon>
    </lineage>
</organism>
<keyword evidence="8" id="KW-1185">Reference proteome</keyword>
<dbReference type="Pfam" id="PF08281">
    <property type="entry name" value="Sigma70_r4_2"/>
    <property type="match status" value="1"/>
</dbReference>
<evidence type="ECO:0000256" key="4">
    <source>
        <dbReference type="ARBA" id="ARBA00023163"/>
    </source>
</evidence>
<evidence type="ECO:0000256" key="2">
    <source>
        <dbReference type="ARBA" id="ARBA00023082"/>
    </source>
</evidence>
<feature type="domain" description="RNA polymerase sigma-70 region 2" evidence="5">
    <location>
        <begin position="17"/>
        <end position="66"/>
    </location>
</feature>
<keyword evidence="4" id="KW-0804">Transcription</keyword>
<dbReference type="InterPro" id="IPR007627">
    <property type="entry name" value="RNA_pol_sigma70_r2"/>
</dbReference>
<dbReference type="EMBL" id="JAHKNG010000019">
    <property type="protein sequence ID" value="MBU3030785.1"/>
    <property type="molecule type" value="Genomic_DNA"/>
</dbReference>
<dbReference type="PANTHER" id="PTHR43133">
    <property type="entry name" value="RNA POLYMERASE ECF-TYPE SIGMA FACTO"/>
    <property type="match status" value="1"/>
</dbReference>
<keyword evidence="1" id="KW-0805">Transcription regulation</keyword>
<comment type="caution">
    <text evidence="7">The sequence shown here is derived from an EMBL/GenBank/DDBJ whole genome shotgun (WGS) entry which is preliminary data.</text>
</comment>
<keyword evidence="2" id="KW-0731">Sigma factor</keyword>
<name>A0ABS6AJL5_9RHOB</name>